<sequence>MTQQSSVTLQSLIAEQSARPVTAALDPLIRRVHQRFGDSVQAVLFYGSCLRDGDPGEGLVDLYAIVDDYRRVYERYSWRLANAWLPPNVFYLEADDPEAARTLRAKCAVVSVADFERGCQRAFESYFWGRFAQPSRLVFWRSASVRERIEKALAGAVTRLWSEALPCLPMRFDAAVGWQQTLALSYGVELRPEGSGRSSLLVQEGREDYVRLTRALAETLPGLETDQDDTFIHHAGDDARCRARRRWRWRRRQGHLLHVLRLMKSIATFEGGVDYAAWKLKRHTGHTINVTPRLRAYPLIFGWPILWRLLRDRVLR</sequence>
<dbReference type="KEGG" id="kuy:FY550_03295"/>
<protein>
    <submittedName>
        <fullName evidence="1">Uncharacterized protein</fullName>
    </submittedName>
</protein>
<evidence type="ECO:0000313" key="2">
    <source>
        <dbReference type="Proteomes" id="UP000322553"/>
    </source>
</evidence>
<organism evidence="1 2">
    <name type="scientific">Kushneria phosphatilytica</name>
    <dbReference type="NCBI Taxonomy" id="657387"/>
    <lineage>
        <taxon>Bacteria</taxon>
        <taxon>Pseudomonadati</taxon>
        <taxon>Pseudomonadota</taxon>
        <taxon>Gammaproteobacteria</taxon>
        <taxon>Oceanospirillales</taxon>
        <taxon>Halomonadaceae</taxon>
        <taxon>Kushneria</taxon>
    </lineage>
</organism>
<dbReference type="Proteomes" id="UP000322553">
    <property type="component" value="Chromosome"/>
</dbReference>
<dbReference type="STRING" id="657387.BH688_16370"/>
<dbReference type="AlphaFoldDB" id="A0A1S1NTT8"/>
<reference evidence="1 2" key="1">
    <citation type="submission" date="2019-08" db="EMBL/GenBank/DDBJ databases">
        <title>Complete genome sequence of Kushneria sp. YCWA18, a halophilic phosphate-solubilizing bacterium isolated from Daqiao saltern in China.</title>
        <authorList>
            <person name="Du G.-X."/>
            <person name="Qu L.-Y."/>
        </authorList>
    </citation>
    <scope>NUCLEOTIDE SEQUENCE [LARGE SCALE GENOMIC DNA]</scope>
    <source>
        <strain evidence="1 2">YCWA18</strain>
    </source>
</reference>
<evidence type="ECO:0000313" key="1">
    <source>
        <dbReference type="EMBL" id="QEL10258.1"/>
    </source>
</evidence>
<keyword evidence="2" id="KW-1185">Reference proteome</keyword>
<dbReference type="EMBL" id="CP043420">
    <property type="protein sequence ID" value="QEL10258.1"/>
    <property type="molecule type" value="Genomic_DNA"/>
</dbReference>
<name>A0A1S1NTT8_9GAMM</name>
<gene>
    <name evidence="1" type="ORF">FY550_03295</name>
</gene>
<accession>A0A1S1NTT8</accession>
<dbReference type="RefSeq" id="WP_070981692.1">
    <property type="nucleotide sequence ID" value="NZ_CP043420.1"/>
</dbReference>
<dbReference type="OrthoDB" id="7340718at2"/>
<proteinExistence type="predicted"/>